<evidence type="ECO:0000313" key="4">
    <source>
        <dbReference type="EMBL" id="MBJ6122903.1"/>
    </source>
</evidence>
<keyword evidence="1" id="KW-0812">Transmembrane</keyword>
<evidence type="ECO:0000313" key="5">
    <source>
        <dbReference type="Proteomes" id="UP000640426"/>
    </source>
</evidence>
<reference evidence="5" key="1">
    <citation type="submission" date="2020-12" db="EMBL/GenBank/DDBJ databases">
        <title>Hymenobacter sp.</title>
        <authorList>
            <person name="Kim M.K."/>
        </authorList>
    </citation>
    <scope>NUCLEOTIDE SEQUENCE [LARGE SCALE GENOMIC DNA]</scope>
    <source>
        <strain evidence="5">BT553</strain>
    </source>
</reference>
<dbReference type="Pfam" id="PF07589">
    <property type="entry name" value="PEP-CTERM"/>
    <property type="match status" value="1"/>
</dbReference>
<dbReference type="InterPro" id="IPR013424">
    <property type="entry name" value="Ice-binding_C"/>
</dbReference>
<feature type="signal peptide" evidence="2">
    <location>
        <begin position="1"/>
        <end position="22"/>
    </location>
</feature>
<evidence type="ECO:0000259" key="3">
    <source>
        <dbReference type="Pfam" id="PF07589"/>
    </source>
</evidence>
<dbReference type="NCBIfam" id="NF035944">
    <property type="entry name" value="PEPxxWA-CTERM"/>
    <property type="match status" value="1"/>
</dbReference>
<keyword evidence="1" id="KW-1133">Transmembrane helix</keyword>
<keyword evidence="1" id="KW-0472">Membrane</keyword>
<gene>
    <name evidence="4" type="ORF">JAO74_13980</name>
</gene>
<accession>A0ABS0XSA4</accession>
<keyword evidence="2" id="KW-0732">Signal</keyword>
<name>A0ABS0XSA4_9SPHN</name>
<feature type="domain" description="Ice-binding protein C-terminal" evidence="3">
    <location>
        <begin position="201"/>
        <end position="226"/>
    </location>
</feature>
<sequence>MKSGIAAAVFTTFVLLASPATAATALFDFAGSGISGSFQITYVPNPNTGTLGTSPNTVDPVGSYIVSGISGVFSNANIGIANAKITGIVPSNPSSPSPTNLLAPRSFGHYPIASGVQTPEGLAPGLSYDNLFYPGGSPQTATDYPFSGGFFDIYGIVFTITGGNAVNFWSNGNAGGSVSYGAAVTDGTTLLDYAGGISVTAVPEPATWATMLVGFGMIGGYARYRRRRIVFAA</sequence>
<organism evidence="4 5">
    <name type="scientific">Sphingomonas mollis</name>
    <dbReference type="NCBI Taxonomy" id="2795726"/>
    <lineage>
        <taxon>Bacteria</taxon>
        <taxon>Pseudomonadati</taxon>
        <taxon>Pseudomonadota</taxon>
        <taxon>Alphaproteobacteria</taxon>
        <taxon>Sphingomonadales</taxon>
        <taxon>Sphingomonadaceae</taxon>
        <taxon>Sphingomonas</taxon>
    </lineage>
</organism>
<feature type="transmembrane region" description="Helical" evidence="1">
    <location>
        <begin position="206"/>
        <end position="224"/>
    </location>
</feature>
<dbReference type="EMBL" id="JAELXS010000008">
    <property type="protein sequence ID" value="MBJ6122903.1"/>
    <property type="molecule type" value="Genomic_DNA"/>
</dbReference>
<evidence type="ECO:0000256" key="2">
    <source>
        <dbReference type="SAM" id="SignalP"/>
    </source>
</evidence>
<keyword evidence="5" id="KW-1185">Reference proteome</keyword>
<feature type="chain" id="PRO_5047092795" evidence="2">
    <location>
        <begin position="23"/>
        <end position="233"/>
    </location>
</feature>
<evidence type="ECO:0000256" key="1">
    <source>
        <dbReference type="SAM" id="Phobius"/>
    </source>
</evidence>
<dbReference type="Proteomes" id="UP000640426">
    <property type="component" value="Unassembled WGS sequence"/>
</dbReference>
<protein>
    <submittedName>
        <fullName evidence="4">PEPxxWA-CTERM sorting domain-containing protein</fullName>
    </submittedName>
</protein>
<proteinExistence type="predicted"/>
<comment type="caution">
    <text evidence="4">The sequence shown here is derived from an EMBL/GenBank/DDBJ whole genome shotgun (WGS) entry which is preliminary data.</text>
</comment>